<name>A0A120AHW2_9GAMM</name>
<accession>A0A120AHW2</accession>
<protein>
    <submittedName>
        <fullName evidence="1">Uncharacterized protein</fullName>
    </submittedName>
</protein>
<organism evidence="1 2">
    <name type="scientific">Lysobacter capsici AZ78</name>
    <dbReference type="NCBI Taxonomy" id="1444315"/>
    <lineage>
        <taxon>Bacteria</taxon>
        <taxon>Pseudomonadati</taxon>
        <taxon>Pseudomonadota</taxon>
        <taxon>Gammaproteobacteria</taxon>
        <taxon>Lysobacterales</taxon>
        <taxon>Lysobacteraceae</taxon>
        <taxon>Lysobacter</taxon>
    </lineage>
</organism>
<gene>
    <name evidence="1" type="ORF">AZ78_4328</name>
</gene>
<sequence length="42" mass="5124">MRRLRAMRHRNRRHERDARWSVESIREVTAAPSIACVAERHR</sequence>
<dbReference type="AlphaFoldDB" id="A0A120AHW2"/>
<dbReference type="EMBL" id="JAJA02000001">
    <property type="protein sequence ID" value="KWS06770.1"/>
    <property type="molecule type" value="Genomic_DNA"/>
</dbReference>
<evidence type="ECO:0000313" key="2">
    <source>
        <dbReference type="Proteomes" id="UP000023435"/>
    </source>
</evidence>
<dbReference type="Proteomes" id="UP000023435">
    <property type="component" value="Unassembled WGS sequence"/>
</dbReference>
<comment type="caution">
    <text evidence="1">The sequence shown here is derived from an EMBL/GenBank/DDBJ whole genome shotgun (WGS) entry which is preliminary data.</text>
</comment>
<proteinExistence type="predicted"/>
<reference evidence="1 2" key="1">
    <citation type="journal article" date="2014" name="Genome Announc.">
        <title>Draft Genome Sequence of Lysobacter capsici AZ78, a Bacterium Antagonistic to Plant-Pathogenic Oomycetes.</title>
        <authorList>
            <person name="Puopolo G."/>
            <person name="Sonego P."/>
            <person name="Engelen K."/>
            <person name="Pertot I."/>
        </authorList>
    </citation>
    <scope>NUCLEOTIDE SEQUENCE [LARGE SCALE GENOMIC DNA]</scope>
    <source>
        <strain evidence="1 2">AZ78</strain>
    </source>
</reference>
<evidence type="ECO:0000313" key="1">
    <source>
        <dbReference type="EMBL" id="KWS06770.1"/>
    </source>
</evidence>
<keyword evidence="2" id="KW-1185">Reference proteome</keyword>